<dbReference type="InterPro" id="IPR014729">
    <property type="entry name" value="Rossmann-like_a/b/a_fold"/>
</dbReference>
<dbReference type="GO" id="GO:0008795">
    <property type="term" value="F:NAD+ synthase activity"/>
    <property type="evidence" value="ECO:0007669"/>
    <property type="project" value="UniProtKB-EC"/>
</dbReference>
<accession>A0ABU0J9H0</accession>
<keyword evidence="12" id="KW-1185">Reference proteome</keyword>
<dbReference type="Gene3D" id="3.40.50.620">
    <property type="entry name" value="HUPs"/>
    <property type="match status" value="1"/>
</dbReference>
<feature type="active site" description="For glutaminase activity" evidence="7">
    <location>
        <position position="118"/>
    </location>
</feature>
<protein>
    <recommendedName>
        <fullName evidence="7 8">Glutamine-dependent NAD(+) synthetase</fullName>
        <ecNumber evidence="7 8">6.3.5.1</ecNumber>
    </recommendedName>
    <alternativeName>
        <fullName evidence="7 8">NAD(+) synthase [glutamine-hydrolyzing]</fullName>
    </alternativeName>
</protein>
<dbReference type="Pfam" id="PF02540">
    <property type="entry name" value="NAD_synthase"/>
    <property type="match status" value="1"/>
</dbReference>
<evidence type="ECO:0000256" key="3">
    <source>
        <dbReference type="ARBA" id="ARBA00022598"/>
    </source>
</evidence>
<dbReference type="EMBL" id="JAUSVX010000007">
    <property type="protein sequence ID" value="MDQ0470915.1"/>
    <property type="molecule type" value="Genomic_DNA"/>
</dbReference>
<dbReference type="InterPro" id="IPR014445">
    <property type="entry name" value="Gln-dep_NAD_synthase"/>
</dbReference>
<proteinExistence type="inferred from homology"/>
<feature type="active site" description="Nucleophile; for glutaminase activity" evidence="7">
    <location>
        <position position="154"/>
    </location>
</feature>
<sequence>MSTDSPDRLRIAVAQLKPTLGDIAGNLAKARGARAVARGQGADLVLFTELFLSGYLPEDLVLKPSYQEACRAALETLARETGDGGPAVLIGLPWAEAGRLHNAVALLDAGAVAAVRFKVDLPNYGVFDEKRVFQPGPMPGPIPFRGVRLGVPICEDIWGPDVVECLAETGAELLLVPNGSPYHRDKADVRLNIAVARVAESGLPLLYANEVGGQDEVVFDGASFALNADHGLAVQLPAFEEAVLTTTWRRGPAGWACDRGAVAPVEEGDAADYAACILGLRDYVEKNRFPGVVLGLSGGIDSALVAAMAVDALGPQRVHAVMLPYRYTASESLADARACAAALGCRYDVVPIGGPVEALEAALAPLFAGHPRDVTEENMQSRIRGTMLMSISNKLGAMVLTTGNKSEVSVGYCTLYGDMNGGFNPVKDLYKTEVYRLAALRNRRKPAGALGPDGVVVPEAILMRAPSAELREDQTDQETLPPYDVLDDILRGLVENEMRVTDIVARGHDEAVVRQVEGLVARAEYKRRQAAPGVKVTEKNFGRDRRYPITNRFRDGARFQPDPALYRMSGRSMAEVVDF</sequence>
<organism evidence="11 12">
    <name type="scientific">Labrys wisconsinensis</name>
    <dbReference type="NCBI Taxonomy" id="425677"/>
    <lineage>
        <taxon>Bacteria</taxon>
        <taxon>Pseudomonadati</taxon>
        <taxon>Pseudomonadota</taxon>
        <taxon>Alphaproteobacteria</taxon>
        <taxon>Hyphomicrobiales</taxon>
        <taxon>Xanthobacteraceae</taxon>
        <taxon>Labrys</taxon>
    </lineage>
</organism>
<dbReference type="PROSITE" id="PS50263">
    <property type="entry name" value="CN_HYDROLASE"/>
    <property type="match status" value="1"/>
</dbReference>
<dbReference type="InterPro" id="IPR036526">
    <property type="entry name" value="C-N_Hydrolase_sf"/>
</dbReference>
<feature type="binding site" evidence="7">
    <location>
        <position position="186"/>
    </location>
    <ligand>
        <name>L-glutamine</name>
        <dbReference type="ChEBI" id="CHEBI:58359"/>
    </ligand>
</feature>
<feature type="binding site" evidence="7">
    <location>
        <position position="407"/>
    </location>
    <ligand>
        <name>deamido-NAD(+)</name>
        <dbReference type="ChEBI" id="CHEBI:58437"/>
        <note>ligand shared between two neighboring subunits</note>
    </ligand>
</feature>
<reference evidence="11 12" key="1">
    <citation type="submission" date="2023-07" db="EMBL/GenBank/DDBJ databases">
        <title>Genomic Encyclopedia of Type Strains, Phase IV (KMG-IV): sequencing the most valuable type-strain genomes for metagenomic binning, comparative biology and taxonomic classification.</title>
        <authorList>
            <person name="Goeker M."/>
        </authorList>
    </citation>
    <scope>NUCLEOTIDE SEQUENCE [LARGE SCALE GENOMIC DNA]</scope>
    <source>
        <strain evidence="11 12">DSM 19619</strain>
    </source>
</reference>
<dbReference type="PANTHER" id="PTHR23090">
    <property type="entry name" value="NH 3 /GLUTAMINE-DEPENDENT NAD + SYNTHETASE"/>
    <property type="match status" value="1"/>
</dbReference>
<dbReference type="RefSeq" id="WP_307275256.1">
    <property type="nucleotide sequence ID" value="NZ_JAUSVX010000007.1"/>
</dbReference>
<evidence type="ECO:0000256" key="4">
    <source>
        <dbReference type="ARBA" id="ARBA00022741"/>
    </source>
</evidence>
<evidence type="ECO:0000256" key="2">
    <source>
        <dbReference type="ARBA" id="ARBA00007145"/>
    </source>
</evidence>
<dbReference type="InterPro" id="IPR022310">
    <property type="entry name" value="NAD/GMP_synthase"/>
</dbReference>
<dbReference type="EC" id="6.3.5.1" evidence="7 8"/>
<evidence type="ECO:0000256" key="7">
    <source>
        <dbReference type="HAMAP-Rule" id="MF_02090"/>
    </source>
</evidence>
<dbReference type="Pfam" id="PF00795">
    <property type="entry name" value="CN_hydrolase"/>
    <property type="match status" value="1"/>
</dbReference>
<feature type="domain" description="CN hydrolase" evidence="10">
    <location>
        <begin position="9"/>
        <end position="250"/>
    </location>
</feature>
<dbReference type="Gene3D" id="3.60.110.10">
    <property type="entry name" value="Carbon-nitrogen hydrolase"/>
    <property type="match status" value="1"/>
</dbReference>
<gene>
    <name evidence="7" type="primary">nadE</name>
    <name evidence="11" type="ORF">QO011_003934</name>
</gene>
<evidence type="ECO:0000256" key="1">
    <source>
        <dbReference type="ARBA" id="ARBA00005188"/>
    </source>
</evidence>
<comment type="caution">
    <text evidence="7">Lacks conserved residue(s) required for the propagation of feature annotation.</text>
</comment>
<dbReference type="NCBIfam" id="TIGR00552">
    <property type="entry name" value="nadE"/>
    <property type="match status" value="1"/>
</dbReference>
<evidence type="ECO:0000256" key="6">
    <source>
        <dbReference type="ARBA" id="ARBA00023027"/>
    </source>
</evidence>
<dbReference type="PIRSF" id="PIRSF006630">
    <property type="entry name" value="NADS_GAT"/>
    <property type="match status" value="1"/>
</dbReference>
<dbReference type="InterPro" id="IPR003694">
    <property type="entry name" value="NAD_synthase"/>
</dbReference>
<evidence type="ECO:0000259" key="10">
    <source>
        <dbReference type="PROSITE" id="PS50263"/>
    </source>
</evidence>
<comment type="pathway">
    <text evidence="1 7 8">Cofactor biosynthesis; NAD(+) biosynthesis; NAD(+) from deamido-NAD(+) (L-Gln route): step 1/1.</text>
</comment>
<keyword evidence="5 7" id="KW-0067">ATP-binding</keyword>
<feature type="active site" description="Proton acceptor; for glutaminase activity" evidence="7">
    <location>
        <position position="49"/>
    </location>
</feature>
<dbReference type="NCBIfam" id="NF010588">
    <property type="entry name" value="PRK13981.1"/>
    <property type="match status" value="1"/>
</dbReference>
<evidence type="ECO:0000313" key="11">
    <source>
        <dbReference type="EMBL" id="MDQ0470915.1"/>
    </source>
</evidence>
<keyword evidence="6 7" id="KW-0520">NAD</keyword>
<dbReference type="SUPFAM" id="SSF52402">
    <property type="entry name" value="Adenine nucleotide alpha hydrolases-like"/>
    <property type="match status" value="1"/>
</dbReference>
<evidence type="ECO:0000256" key="5">
    <source>
        <dbReference type="ARBA" id="ARBA00022840"/>
    </source>
</evidence>
<dbReference type="PANTHER" id="PTHR23090:SF9">
    <property type="entry name" value="GLUTAMINE-DEPENDENT NAD(+) SYNTHETASE"/>
    <property type="match status" value="1"/>
</dbReference>
<feature type="binding site" evidence="7">
    <location>
        <position position="124"/>
    </location>
    <ligand>
        <name>L-glutamine</name>
        <dbReference type="ChEBI" id="CHEBI:58359"/>
    </ligand>
</feature>
<feature type="binding site" evidence="7">
    <location>
        <position position="180"/>
    </location>
    <ligand>
        <name>L-glutamine</name>
        <dbReference type="ChEBI" id="CHEBI:58359"/>
    </ligand>
</feature>
<dbReference type="InterPro" id="IPR003010">
    <property type="entry name" value="C-N_Hydrolase"/>
</dbReference>
<dbReference type="SUPFAM" id="SSF56317">
    <property type="entry name" value="Carbon-nitrogen hydrolase"/>
    <property type="match status" value="1"/>
</dbReference>
<keyword evidence="4 7" id="KW-0547">Nucleotide-binding</keyword>
<name>A0ABU0J9H0_9HYPH</name>
<dbReference type="CDD" id="cd07570">
    <property type="entry name" value="GAT_Gln-NAD-synth"/>
    <property type="match status" value="1"/>
</dbReference>
<dbReference type="HAMAP" id="MF_02090">
    <property type="entry name" value="NadE_glutamine_dep"/>
    <property type="match status" value="1"/>
</dbReference>
<feature type="binding site" evidence="7">
    <location>
        <position position="526"/>
    </location>
    <ligand>
        <name>deamido-NAD(+)</name>
        <dbReference type="ChEBI" id="CHEBI:58437"/>
        <note>ligand shared between two neighboring subunits</note>
    </ligand>
</feature>
<comment type="catalytic activity">
    <reaction evidence="7 8">
        <text>deamido-NAD(+) + L-glutamine + ATP + H2O = L-glutamate + AMP + diphosphate + NAD(+) + H(+)</text>
        <dbReference type="Rhea" id="RHEA:24384"/>
        <dbReference type="ChEBI" id="CHEBI:15377"/>
        <dbReference type="ChEBI" id="CHEBI:15378"/>
        <dbReference type="ChEBI" id="CHEBI:29985"/>
        <dbReference type="ChEBI" id="CHEBI:30616"/>
        <dbReference type="ChEBI" id="CHEBI:33019"/>
        <dbReference type="ChEBI" id="CHEBI:57540"/>
        <dbReference type="ChEBI" id="CHEBI:58359"/>
        <dbReference type="ChEBI" id="CHEBI:58437"/>
        <dbReference type="ChEBI" id="CHEBI:456215"/>
        <dbReference type="EC" id="6.3.5.1"/>
    </reaction>
</comment>
<comment type="similarity">
    <text evidence="2 7 8">In the C-terminal section; belongs to the NAD synthetase family.</text>
</comment>
<evidence type="ECO:0000313" key="12">
    <source>
        <dbReference type="Proteomes" id="UP001242480"/>
    </source>
</evidence>
<comment type="caution">
    <text evidence="11">The sequence shown here is derived from an EMBL/GenBank/DDBJ whole genome shotgun (WGS) entry which is preliminary data.</text>
</comment>
<keyword evidence="3 7" id="KW-0436">Ligase</keyword>
<feature type="binding site" evidence="7">
    <location>
        <position position="402"/>
    </location>
    <ligand>
        <name>ATP</name>
        <dbReference type="ChEBI" id="CHEBI:30616"/>
    </ligand>
</feature>
<dbReference type="CDD" id="cd00553">
    <property type="entry name" value="NAD_synthase"/>
    <property type="match status" value="1"/>
</dbReference>
<comment type="similarity">
    <text evidence="9">Belongs to the NAD synthetase family.</text>
</comment>
<comment type="function">
    <text evidence="7">Catalyzes the ATP-dependent amidation of deamido-NAD to form NAD. Uses L-glutamine as a nitrogen source.</text>
</comment>
<dbReference type="Proteomes" id="UP001242480">
    <property type="component" value="Unassembled WGS sequence"/>
</dbReference>
<feature type="binding site" evidence="7">
    <location>
        <begin position="295"/>
        <end position="302"/>
    </location>
    <ligand>
        <name>ATP</name>
        <dbReference type="ChEBI" id="CHEBI:30616"/>
    </ligand>
</feature>
<evidence type="ECO:0000256" key="8">
    <source>
        <dbReference type="PIRNR" id="PIRNR006630"/>
    </source>
</evidence>
<feature type="binding site" evidence="7">
    <location>
        <position position="378"/>
    </location>
    <ligand>
        <name>deamido-NAD(+)</name>
        <dbReference type="ChEBI" id="CHEBI:58437"/>
        <note>ligand shared between two neighboring subunits</note>
    </ligand>
</feature>
<evidence type="ECO:0000256" key="9">
    <source>
        <dbReference type="RuleBase" id="RU003811"/>
    </source>
</evidence>